<reference evidence="1 2" key="1">
    <citation type="submission" date="2024-01" db="EMBL/GenBank/DDBJ databases">
        <title>Pedobacter sp. nov., isolated from oil-contaminated soil.</title>
        <authorList>
            <person name="Le N.T.T."/>
        </authorList>
    </citation>
    <scope>NUCLEOTIDE SEQUENCE [LARGE SCALE GENOMIC DNA]</scope>
    <source>
        <strain evidence="1 2">VNH31</strain>
    </source>
</reference>
<sequence>MGLLKKVIIGAALFGAYKYVTNKDKLTGRSVLDDIKDNAPKWVEKVKNLKTY</sequence>
<keyword evidence="2" id="KW-1185">Reference proteome</keyword>
<dbReference type="RefSeq" id="WP_330146531.1">
    <property type="nucleotide sequence ID" value="NZ_JAZDQU010000002.1"/>
</dbReference>
<evidence type="ECO:0000313" key="1">
    <source>
        <dbReference type="EMBL" id="MEE1885636.1"/>
    </source>
</evidence>
<name>A0ABU7H321_9SPHI</name>
<accession>A0ABU7H321</accession>
<dbReference type="EMBL" id="JAZDQU010000002">
    <property type="protein sequence ID" value="MEE1885636.1"/>
    <property type="molecule type" value="Genomic_DNA"/>
</dbReference>
<dbReference type="Proteomes" id="UP001337681">
    <property type="component" value="Unassembled WGS sequence"/>
</dbReference>
<comment type="caution">
    <text evidence="1">The sequence shown here is derived from an EMBL/GenBank/DDBJ whole genome shotgun (WGS) entry which is preliminary data.</text>
</comment>
<proteinExistence type="predicted"/>
<protein>
    <submittedName>
        <fullName evidence="1">YtxH domain-containing protein</fullName>
    </submittedName>
</protein>
<organism evidence="1 2">
    <name type="scientific">Pedobacter flavus</name>
    <dbReference type="NCBI Taxonomy" id="3113906"/>
    <lineage>
        <taxon>Bacteria</taxon>
        <taxon>Pseudomonadati</taxon>
        <taxon>Bacteroidota</taxon>
        <taxon>Sphingobacteriia</taxon>
        <taxon>Sphingobacteriales</taxon>
        <taxon>Sphingobacteriaceae</taxon>
        <taxon>Pedobacter</taxon>
    </lineage>
</organism>
<evidence type="ECO:0000313" key="2">
    <source>
        <dbReference type="Proteomes" id="UP001337681"/>
    </source>
</evidence>
<gene>
    <name evidence="1" type="ORF">VRU49_09435</name>
</gene>